<evidence type="ECO:0000313" key="20">
    <source>
        <dbReference type="Proteomes" id="UP000037146"/>
    </source>
</evidence>
<dbReference type="UniPathway" id="UPA00035">
    <property type="reaction ID" value="UER00040"/>
</dbReference>
<dbReference type="GO" id="GO:0000162">
    <property type="term" value="P:L-tryptophan biosynthetic process"/>
    <property type="evidence" value="ECO:0007669"/>
    <property type="project" value="UniProtKB-UniPathway"/>
</dbReference>
<dbReference type="InterPro" id="IPR006805">
    <property type="entry name" value="Anth_synth_I_N"/>
</dbReference>
<evidence type="ECO:0000256" key="16">
    <source>
        <dbReference type="SAM" id="MobiDB-lite"/>
    </source>
</evidence>
<evidence type="ECO:0000256" key="14">
    <source>
        <dbReference type="ARBA" id="ARBA00047683"/>
    </source>
</evidence>
<dbReference type="AlphaFoldDB" id="A0A0K9GRR3"/>
<comment type="pathway">
    <text evidence="2 15">Amino-acid biosynthesis; L-tryptophan biosynthesis; L-tryptophan from chorismate: step 1/5.</text>
</comment>
<dbReference type="Pfam" id="PF04715">
    <property type="entry name" value="Anth_synt_I_N"/>
    <property type="match status" value="1"/>
</dbReference>
<dbReference type="GO" id="GO:0046872">
    <property type="term" value="F:metal ion binding"/>
    <property type="evidence" value="ECO:0007669"/>
    <property type="project" value="UniProtKB-KW"/>
</dbReference>
<evidence type="ECO:0000256" key="9">
    <source>
        <dbReference type="ARBA" id="ARBA00022822"/>
    </source>
</evidence>
<dbReference type="NCBIfam" id="TIGR00564">
    <property type="entry name" value="trpE_most"/>
    <property type="match status" value="1"/>
</dbReference>
<evidence type="ECO:0000256" key="4">
    <source>
        <dbReference type="ARBA" id="ARBA00011575"/>
    </source>
</evidence>
<feature type="region of interest" description="Disordered" evidence="16">
    <location>
        <begin position="278"/>
        <end position="298"/>
    </location>
</feature>
<dbReference type="STRING" id="1679170.AC625_06995"/>
<name>A0A0K9GRR3_9BACI</name>
<evidence type="ECO:0000256" key="10">
    <source>
        <dbReference type="ARBA" id="ARBA00022842"/>
    </source>
</evidence>
<dbReference type="EC" id="4.1.3.27" evidence="5 15"/>
<comment type="function">
    <text evidence="13 15">Part of a heterotetrameric complex that catalyzes the two-step biosynthesis of anthranilate, an intermediate in the biosynthesis of L-tryptophan. In the first step, the glutamine-binding beta subunit (TrpG) of anthranilate synthase (AS) provides the glutamine amidotransferase activity which generates ammonia as a substrate that, along with chorismate, is used in the second step, catalyzed by the large alpha subunit of AS (TrpE) to produce anthranilate. In the absence of TrpG, TrpE can synthesize anthranilate directly from chorismate and high concentrations of ammonia.</text>
</comment>
<dbReference type="EMBL" id="LFZW01000001">
    <property type="protein sequence ID" value="KMY49301.1"/>
    <property type="molecule type" value="Genomic_DNA"/>
</dbReference>
<evidence type="ECO:0000259" key="18">
    <source>
        <dbReference type="Pfam" id="PF04715"/>
    </source>
</evidence>
<dbReference type="PATRIC" id="fig|1679170.3.peg.1505"/>
<comment type="cofactor">
    <cofactor evidence="1 15">
        <name>Mg(2+)</name>
        <dbReference type="ChEBI" id="CHEBI:18420"/>
    </cofactor>
</comment>
<accession>A0A0K9GRR3</accession>
<evidence type="ECO:0000256" key="1">
    <source>
        <dbReference type="ARBA" id="ARBA00001946"/>
    </source>
</evidence>
<organism evidence="19 20">
    <name type="scientific">Peribacillus loiseleuriae</name>
    <dbReference type="NCBI Taxonomy" id="1679170"/>
    <lineage>
        <taxon>Bacteria</taxon>
        <taxon>Bacillati</taxon>
        <taxon>Bacillota</taxon>
        <taxon>Bacilli</taxon>
        <taxon>Bacillales</taxon>
        <taxon>Bacillaceae</taxon>
        <taxon>Peribacillus</taxon>
    </lineage>
</organism>
<dbReference type="RefSeq" id="WP_049680633.1">
    <property type="nucleotide sequence ID" value="NZ_LFZW01000001.1"/>
</dbReference>
<protein>
    <recommendedName>
        <fullName evidence="6 15">Anthranilate synthase component 1</fullName>
        <ecNumber evidence="5 15">4.1.3.27</ecNumber>
    </recommendedName>
</protein>
<evidence type="ECO:0000256" key="3">
    <source>
        <dbReference type="ARBA" id="ARBA00009562"/>
    </source>
</evidence>
<dbReference type="Pfam" id="PF00425">
    <property type="entry name" value="Chorismate_bind"/>
    <property type="match status" value="1"/>
</dbReference>
<dbReference type="InterPro" id="IPR005801">
    <property type="entry name" value="ADC_synthase"/>
</dbReference>
<evidence type="ECO:0000256" key="6">
    <source>
        <dbReference type="ARBA" id="ARBA00020653"/>
    </source>
</evidence>
<keyword evidence="7 15" id="KW-0028">Amino-acid biosynthesis</keyword>
<dbReference type="PRINTS" id="PR00095">
    <property type="entry name" value="ANTSNTHASEI"/>
</dbReference>
<comment type="similarity">
    <text evidence="3 15">Belongs to the anthranilate synthase component I family.</text>
</comment>
<feature type="domain" description="Chorismate-utilising enzyme C-terminal" evidence="17">
    <location>
        <begin position="197"/>
        <end position="450"/>
    </location>
</feature>
<proteinExistence type="inferred from homology"/>
<dbReference type="InterPro" id="IPR015890">
    <property type="entry name" value="Chorismate_C"/>
</dbReference>
<dbReference type="GO" id="GO:0004049">
    <property type="term" value="F:anthranilate synthase activity"/>
    <property type="evidence" value="ECO:0007669"/>
    <property type="project" value="UniProtKB-EC"/>
</dbReference>
<evidence type="ECO:0000256" key="2">
    <source>
        <dbReference type="ARBA" id="ARBA00004873"/>
    </source>
</evidence>
<dbReference type="PANTHER" id="PTHR11236:SF48">
    <property type="entry name" value="ISOCHORISMATE SYNTHASE MENF"/>
    <property type="match status" value="1"/>
</dbReference>
<keyword evidence="8 15" id="KW-0479">Metal-binding</keyword>
<comment type="caution">
    <text evidence="19">The sequence shown here is derived from an EMBL/GenBank/DDBJ whole genome shotgun (WGS) entry which is preliminary data.</text>
</comment>
<dbReference type="Proteomes" id="UP000037146">
    <property type="component" value="Unassembled WGS sequence"/>
</dbReference>
<evidence type="ECO:0000256" key="11">
    <source>
        <dbReference type="ARBA" id="ARBA00023141"/>
    </source>
</evidence>
<dbReference type="InterPro" id="IPR005256">
    <property type="entry name" value="Anth_synth_I_PabB"/>
</dbReference>
<dbReference type="PANTHER" id="PTHR11236">
    <property type="entry name" value="AMINOBENZOATE/ANTHRANILATE SYNTHASE"/>
    <property type="match status" value="1"/>
</dbReference>
<evidence type="ECO:0000256" key="8">
    <source>
        <dbReference type="ARBA" id="ARBA00022723"/>
    </source>
</evidence>
<evidence type="ECO:0000256" key="7">
    <source>
        <dbReference type="ARBA" id="ARBA00022605"/>
    </source>
</evidence>
<evidence type="ECO:0000256" key="13">
    <source>
        <dbReference type="ARBA" id="ARBA00025634"/>
    </source>
</evidence>
<dbReference type="OrthoDB" id="9803598at2"/>
<evidence type="ECO:0000256" key="15">
    <source>
        <dbReference type="RuleBase" id="RU364045"/>
    </source>
</evidence>
<dbReference type="SUPFAM" id="SSF56322">
    <property type="entry name" value="ADC synthase"/>
    <property type="match status" value="1"/>
</dbReference>
<gene>
    <name evidence="15" type="primary">trpE</name>
    <name evidence="19" type="ORF">AC625_06995</name>
</gene>
<keyword evidence="12 15" id="KW-0456">Lyase</keyword>
<sequence length="464" mass="52500">MTSASRKLKFNKVIVEGDIHTPISIFQKLPGRKKFLLESSPSHHDKGRYSYIGFHPYLELVSTDKVTERISPNQKKEVENGSLMDELKKELDVEFEMNDYDIPFFGGAVGYLGYDMIRQYEEIGYVPEDSLKMPDSHFLLFEDVIVFDHLTEKIHLITCSSEFETRLSDMKKLIESANGNESESERVQLDFQSNMSQEMFENLVHQAKEAIIEGEVFQVVLSQRFQSPFHADPFQAYRRLRLSNPSPYMFYIDFDEYTVLGSSPESLISVKDRQVTVNPIAGTRPRGNTPEEDQKHEQSLLEDEKELAEHKMLVDLGRNDLGRVCEIGSITLTAQMKIERYKHVMHIASKIKGLLRSELTSLDALIACMPAGTVSGAPKIRAMQLINELENVKRGVYAGSVGYLGFGGSLDMALAIRTMVIKDDVAYVQAGAGIVYDSVAATEYEETKNKAKALLEVQRDDITH</sequence>
<keyword evidence="10 15" id="KW-0460">Magnesium</keyword>
<evidence type="ECO:0000256" key="12">
    <source>
        <dbReference type="ARBA" id="ARBA00023239"/>
    </source>
</evidence>
<reference evidence="20" key="1">
    <citation type="submission" date="2015-07" db="EMBL/GenBank/DDBJ databases">
        <title>Genome sequencing project for genomic taxonomy and phylogenomics of Bacillus-like bacteria.</title>
        <authorList>
            <person name="Liu B."/>
            <person name="Wang J."/>
            <person name="Zhu Y."/>
            <person name="Liu G."/>
            <person name="Chen Q."/>
            <person name="Chen Z."/>
            <person name="Lan J."/>
            <person name="Che J."/>
            <person name="Ge C."/>
            <person name="Shi H."/>
            <person name="Pan Z."/>
            <person name="Liu X."/>
        </authorList>
    </citation>
    <scope>NUCLEOTIDE SEQUENCE [LARGE SCALE GENOMIC DNA]</scope>
    <source>
        <strain evidence="20">FJAT-27997</strain>
    </source>
</reference>
<feature type="domain" description="Anthranilate synthase component I N-terminal" evidence="18">
    <location>
        <begin position="18"/>
        <end position="156"/>
    </location>
</feature>
<dbReference type="Gene3D" id="3.60.120.10">
    <property type="entry name" value="Anthranilate synthase"/>
    <property type="match status" value="1"/>
</dbReference>
<keyword evidence="11 15" id="KW-0057">Aromatic amino acid biosynthesis</keyword>
<dbReference type="InterPro" id="IPR019999">
    <property type="entry name" value="Anth_synth_I-like"/>
</dbReference>
<evidence type="ECO:0000259" key="17">
    <source>
        <dbReference type="Pfam" id="PF00425"/>
    </source>
</evidence>
<keyword evidence="20" id="KW-1185">Reference proteome</keyword>
<comment type="subunit">
    <text evidence="4 15">Heterotetramer consisting of two non-identical subunits: a beta subunit (TrpG) and a large alpha subunit (TrpE).</text>
</comment>
<comment type="catalytic activity">
    <reaction evidence="14 15">
        <text>chorismate + L-glutamine = anthranilate + pyruvate + L-glutamate + H(+)</text>
        <dbReference type="Rhea" id="RHEA:21732"/>
        <dbReference type="ChEBI" id="CHEBI:15361"/>
        <dbReference type="ChEBI" id="CHEBI:15378"/>
        <dbReference type="ChEBI" id="CHEBI:16567"/>
        <dbReference type="ChEBI" id="CHEBI:29748"/>
        <dbReference type="ChEBI" id="CHEBI:29985"/>
        <dbReference type="ChEBI" id="CHEBI:58359"/>
        <dbReference type="EC" id="4.1.3.27"/>
    </reaction>
</comment>
<keyword evidence="9 15" id="KW-0822">Tryptophan biosynthesis</keyword>
<evidence type="ECO:0000313" key="19">
    <source>
        <dbReference type="EMBL" id="KMY49301.1"/>
    </source>
</evidence>
<evidence type="ECO:0000256" key="5">
    <source>
        <dbReference type="ARBA" id="ARBA00012266"/>
    </source>
</evidence>